<proteinExistence type="inferred from homology"/>
<evidence type="ECO:0000313" key="9">
    <source>
        <dbReference type="EMBL" id="MCY3052719.1"/>
    </source>
</evidence>
<evidence type="ECO:0000256" key="5">
    <source>
        <dbReference type="ARBA" id="ARBA00022692"/>
    </source>
</evidence>
<accession>A0A120I9Q3</accession>
<dbReference type="Proteomes" id="UP000594771">
    <property type="component" value="Chromosome"/>
</dbReference>
<keyword evidence="6 8" id="KW-1133">Transmembrane helix</keyword>
<dbReference type="InterPro" id="IPR002549">
    <property type="entry name" value="AI-2E-like"/>
</dbReference>
<comment type="similarity">
    <text evidence="2">Belongs to the autoinducer-2 exporter (AI-2E) (TC 2.A.86) family.</text>
</comment>
<dbReference type="Pfam" id="PF01594">
    <property type="entry name" value="AI-2E_transport"/>
    <property type="match status" value="1"/>
</dbReference>
<dbReference type="Proteomes" id="UP001069145">
    <property type="component" value="Unassembled WGS sequence"/>
</dbReference>
<evidence type="ECO:0000256" key="1">
    <source>
        <dbReference type="ARBA" id="ARBA00004651"/>
    </source>
</evidence>
<evidence type="ECO:0000313" key="12">
    <source>
        <dbReference type="Proteomes" id="UP001069145"/>
    </source>
</evidence>
<keyword evidence="5 8" id="KW-0812">Transmembrane</keyword>
<protein>
    <submittedName>
        <fullName evidence="10">AI-2E family transporter</fullName>
    </submittedName>
</protein>
<reference evidence="9" key="2">
    <citation type="submission" date="2022-09" db="EMBL/GenBank/DDBJ databases">
        <title>Aerococcus urinae taxonomy study.</title>
        <authorList>
            <person name="Christensen J."/>
            <person name="Senneby E."/>
        </authorList>
    </citation>
    <scope>NUCLEOTIDE SEQUENCE</scope>
    <source>
        <strain evidence="9">NLD-066-U95</strain>
    </source>
</reference>
<sequence length="414" mass="47148">MSQNKQNTEIKNKDKKQIKQGFSWLKMPDIVSRVLDNRYVSLLVILILFALFILLLTQIAFVFTPIIEFIQTIILPIIFAGVFYYLSSPLINFLRKRGLNSYWIAGIVLLVLVLIILWLISFIPNLIDEAKHLIGNWSNIWAQYQSEIENIIFGRWFERSQETLAEYLNNFNLNQFNFNWRELMNTTLSSIGSVFGVITRVIIALVTAPIILFYLIADGEKFRDNFASFIPVKIRNKTMRLLADMNQQISAYVRGQIFVAIAVAVMFAIGYAIIGLNYGTILAVVAGALNVIPYVGSFFGILPSLIVGLVQDPFMVIKVLIVFAIEQTIESRIISPLILGSNLNIHPITIMLLLIAGGDLFGVVGIIIIIPVYAVLKVIFTYIFEWYREVSGLYEEDLIQERELKEPLVDQDHK</sequence>
<keyword evidence="3" id="KW-0813">Transport</keyword>
<feature type="transmembrane region" description="Helical" evidence="8">
    <location>
        <begin position="363"/>
        <end position="384"/>
    </location>
</feature>
<dbReference type="EMBL" id="CP065662">
    <property type="protein sequence ID" value="QPS01026.1"/>
    <property type="molecule type" value="Genomic_DNA"/>
</dbReference>
<evidence type="ECO:0000256" key="6">
    <source>
        <dbReference type="ARBA" id="ARBA00022989"/>
    </source>
</evidence>
<dbReference type="PANTHER" id="PTHR21716:SF53">
    <property type="entry name" value="PERMEASE PERM-RELATED"/>
    <property type="match status" value="1"/>
</dbReference>
<reference evidence="10 11" key="1">
    <citation type="submission" date="2020-12" db="EMBL/GenBank/DDBJ databases">
        <title>FDA dAtabase for Regulatory Grade micrObial Sequences (FDA-ARGOS): Supporting development and validation of Infectious Disease Dx tests.</title>
        <authorList>
            <person name="Sproer C."/>
            <person name="Gronow S."/>
            <person name="Severitt S."/>
            <person name="Schroder I."/>
            <person name="Tallon L."/>
            <person name="Sadzewicz L."/>
            <person name="Zhao X."/>
            <person name="Boylan J."/>
            <person name="Ott S."/>
            <person name="Bowen H."/>
            <person name="Vavikolanu K."/>
            <person name="Mehta A."/>
            <person name="Aluvathingal J."/>
            <person name="Nadendla S."/>
            <person name="Lowell S."/>
            <person name="Myers T."/>
            <person name="Yan Y."/>
            <person name="Sichtig H."/>
        </authorList>
    </citation>
    <scope>NUCLEOTIDE SEQUENCE [LARGE SCALE GENOMIC DNA]</scope>
    <source>
        <strain evidence="10 11">FDAARGOS_911</strain>
    </source>
</reference>
<feature type="transmembrane region" description="Helical" evidence="8">
    <location>
        <begin position="298"/>
        <end position="325"/>
    </location>
</feature>
<dbReference type="PANTHER" id="PTHR21716">
    <property type="entry name" value="TRANSMEMBRANE PROTEIN"/>
    <property type="match status" value="1"/>
</dbReference>
<dbReference type="GO" id="GO:0005886">
    <property type="term" value="C:plasma membrane"/>
    <property type="evidence" value="ECO:0007669"/>
    <property type="project" value="UniProtKB-SubCell"/>
</dbReference>
<dbReference type="GeneID" id="35767732"/>
<dbReference type="KEGG" id="aun:AWM73_03635"/>
<feature type="transmembrane region" description="Helical" evidence="8">
    <location>
        <begin position="39"/>
        <end position="63"/>
    </location>
</feature>
<dbReference type="RefSeq" id="WP_060778115.1">
    <property type="nucleotide sequence ID" value="NZ_CAJHLF010000010.1"/>
</dbReference>
<feature type="transmembrane region" description="Helical" evidence="8">
    <location>
        <begin position="69"/>
        <end position="87"/>
    </location>
</feature>
<evidence type="ECO:0000256" key="2">
    <source>
        <dbReference type="ARBA" id="ARBA00009773"/>
    </source>
</evidence>
<feature type="transmembrane region" description="Helical" evidence="8">
    <location>
        <begin position="257"/>
        <end position="278"/>
    </location>
</feature>
<evidence type="ECO:0000256" key="4">
    <source>
        <dbReference type="ARBA" id="ARBA00022475"/>
    </source>
</evidence>
<comment type="subcellular location">
    <subcellularLocation>
        <location evidence="1">Cell membrane</location>
        <topology evidence="1">Multi-pass membrane protein</topology>
    </subcellularLocation>
</comment>
<evidence type="ECO:0000256" key="3">
    <source>
        <dbReference type="ARBA" id="ARBA00022448"/>
    </source>
</evidence>
<keyword evidence="4" id="KW-1003">Cell membrane</keyword>
<feature type="transmembrane region" description="Helical" evidence="8">
    <location>
        <begin position="191"/>
        <end position="216"/>
    </location>
</feature>
<feature type="transmembrane region" description="Helical" evidence="8">
    <location>
        <begin position="337"/>
        <end position="357"/>
    </location>
</feature>
<dbReference type="EMBL" id="JAOTML010000001">
    <property type="protein sequence ID" value="MCY3052719.1"/>
    <property type="molecule type" value="Genomic_DNA"/>
</dbReference>
<name>A0A120I9Q3_9LACT</name>
<evidence type="ECO:0000256" key="7">
    <source>
        <dbReference type="ARBA" id="ARBA00023136"/>
    </source>
</evidence>
<organism evidence="10 11">
    <name type="scientific">Aerococcus urinae</name>
    <dbReference type="NCBI Taxonomy" id="1376"/>
    <lineage>
        <taxon>Bacteria</taxon>
        <taxon>Bacillati</taxon>
        <taxon>Bacillota</taxon>
        <taxon>Bacilli</taxon>
        <taxon>Lactobacillales</taxon>
        <taxon>Aerococcaceae</taxon>
        <taxon>Aerococcus</taxon>
    </lineage>
</organism>
<evidence type="ECO:0000313" key="10">
    <source>
        <dbReference type="EMBL" id="QPS01026.1"/>
    </source>
</evidence>
<evidence type="ECO:0000256" key="8">
    <source>
        <dbReference type="SAM" id="Phobius"/>
    </source>
</evidence>
<dbReference type="AlphaFoldDB" id="A0A120I9Q3"/>
<dbReference type="GO" id="GO:0055085">
    <property type="term" value="P:transmembrane transport"/>
    <property type="evidence" value="ECO:0007669"/>
    <property type="project" value="TreeGrafter"/>
</dbReference>
<feature type="transmembrane region" description="Helical" evidence="8">
    <location>
        <begin position="99"/>
        <end position="123"/>
    </location>
</feature>
<keyword evidence="12" id="KW-1185">Reference proteome</keyword>
<keyword evidence="7 8" id="KW-0472">Membrane</keyword>
<dbReference type="OrthoDB" id="9793390at2"/>
<gene>
    <name evidence="10" type="ORF">I6G68_06420</name>
    <name evidence="9" type="ORF">ODY43_01690</name>
</gene>
<evidence type="ECO:0000313" key="11">
    <source>
        <dbReference type="Proteomes" id="UP000594771"/>
    </source>
</evidence>